<keyword evidence="1" id="KW-0472">Membrane</keyword>
<keyword evidence="1" id="KW-0812">Transmembrane</keyword>
<accession>A0A4Q1DF12</accession>
<feature type="transmembrane region" description="Helical" evidence="1">
    <location>
        <begin position="222"/>
        <end position="241"/>
    </location>
</feature>
<dbReference type="Proteomes" id="UP000290545">
    <property type="component" value="Unassembled WGS sequence"/>
</dbReference>
<keyword evidence="3" id="KW-1185">Reference proteome</keyword>
<dbReference type="GO" id="GO:0005548">
    <property type="term" value="F:phospholipid transporter activity"/>
    <property type="evidence" value="ECO:0007669"/>
    <property type="project" value="TreeGrafter"/>
</dbReference>
<evidence type="ECO:0000313" key="2">
    <source>
        <dbReference type="EMBL" id="RXK87283.1"/>
    </source>
</evidence>
<gene>
    <name evidence="2" type="ORF">ESB13_11030</name>
</gene>
<dbReference type="AlphaFoldDB" id="A0A4Q1DF12"/>
<organism evidence="2 3">
    <name type="scientific">Filimonas effusa</name>
    <dbReference type="NCBI Taxonomy" id="2508721"/>
    <lineage>
        <taxon>Bacteria</taxon>
        <taxon>Pseudomonadati</taxon>
        <taxon>Bacteroidota</taxon>
        <taxon>Chitinophagia</taxon>
        <taxon>Chitinophagales</taxon>
        <taxon>Chitinophagaceae</taxon>
        <taxon>Filimonas</taxon>
    </lineage>
</organism>
<dbReference type="InterPro" id="IPR030802">
    <property type="entry name" value="Permease_MalE"/>
</dbReference>
<evidence type="ECO:0000313" key="3">
    <source>
        <dbReference type="Proteomes" id="UP000290545"/>
    </source>
</evidence>
<feature type="transmembrane region" description="Helical" evidence="1">
    <location>
        <begin position="84"/>
        <end position="106"/>
    </location>
</feature>
<dbReference type="EMBL" id="SDHZ01000001">
    <property type="protein sequence ID" value="RXK87283.1"/>
    <property type="molecule type" value="Genomic_DNA"/>
</dbReference>
<protein>
    <submittedName>
        <fullName evidence="2">ABC transporter permease</fullName>
    </submittedName>
</protein>
<sequence length="246" mass="26641">MGKALAQLGKFTVMLRKSWSKPENMALYWRAFIDQCVDIGLRSFWIIIAVSFFLGMVVTMQTAYMLTVPAIPKSVIGMVARDSVILELGPTGIAAVMATVVGFRIASELGYMRMSEQIDAQEVMGINTYAYLVLPKILASVLVMPCLTVIGCFVGLLAGGFAGESMKLVAFSDYLFGLTDRFKPNTVSIAIVKSYVFAFIIPSVSAYVGYHVVGDSLAVGKAATRAVTYTCVAILMADYIVTSLML</sequence>
<dbReference type="GO" id="GO:0043190">
    <property type="term" value="C:ATP-binding cassette (ABC) transporter complex"/>
    <property type="evidence" value="ECO:0007669"/>
    <property type="project" value="InterPro"/>
</dbReference>
<reference evidence="2 3" key="1">
    <citation type="submission" date="2019-01" db="EMBL/GenBank/DDBJ databases">
        <title>Filimonas sp. strain TTM-71.</title>
        <authorList>
            <person name="Chen W.-M."/>
        </authorList>
    </citation>
    <scope>NUCLEOTIDE SEQUENCE [LARGE SCALE GENOMIC DNA]</scope>
    <source>
        <strain evidence="2 3">TTM-71</strain>
    </source>
</reference>
<keyword evidence="1" id="KW-1133">Transmembrane helix</keyword>
<evidence type="ECO:0000256" key="1">
    <source>
        <dbReference type="SAM" id="Phobius"/>
    </source>
</evidence>
<feature type="transmembrane region" description="Helical" evidence="1">
    <location>
        <begin position="190"/>
        <end position="210"/>
    </location>
</feature>
<dbReference type="PANTHER" id="PTHR30188">
    <property type="entry name" value="ABC TRANSPORTER PERMEASE PROTEIN-RELATED"/>
    <property type="match status" value="1"/>
</dbReference>
<feature type="transmembrane region" description="Helical" evidence="1">
    <location>
        <begin position="137"/>
        <end position="158"/>
    </location>
</feature>
<feature type="transmembrane region" description="Helical" evidence="1">
    <location>
        <begin position="44"/>
        <end position="64"/>
    </location>
</feature>
<dbReference type="Pfam" id="PF02405">
    <property type="entry name" value="MlaE"/>
    <property type="match status" value="1"/>
</dbReference>
<dbReference type="PANTHER" id="PTHR30188:SF4">
    <property type="entry name" value="PROTEIN TRIGALACTOSYLDIACYLGLYCEROL 1, CHLOROPLASTIC"/>
    <property type="match status" value="1"/>
</dbReference>
<name>A0A4Q1DF12_9BACT</name>
<dbReference type="OrthoDB" id="9810518at2"/>
<comment type="caution">
    <text evidence="2">The sequence shown here is derived from an EMBL/GenBank/DDBJ whole genome shotgun (WGS) entry which is preliminary data.</text>
</comment>
<dbReference type="RefSeq" id="WP_129003033.1">
    <property type="nucleotide sequence ID" value="NZ_SDHZ01000001.1"/>
</dbReference>
<proteinExistence type="predicted"/>